<dbReference type="AlphaFoldDB" id="A0A8J5SZ96"/>
<accession>A0A8J5SZ96</accession>
<reference evidence="1" key="2">
    <citation type="submission" date="2021-02" db="EMBL/GenBank/DDBJ databases">
        <authorList>
            <person name="Kimball J.A."/>
            <person name="Haas M.W."/>
            <person name="Macchietto M."/>
            <person name="Kono T."/>
            <person name="Duquette J."/>
            <person name="Shao M."/>
        </authorList>
    </citation>
    <scope>NUCLEOTIDE SEQUENCE</scope>
    <source>
        <tissue evidence="1">Fresh leaf tissue</tissue>
    </source>
</reference>
<protein>
    <submittedName>
        <fullName evidence="1">Uncharacterized protein</fullName>
    </submittedName>
</protein>
<keyword evidence="2" id="KW-1185">Reference proteome</keyword>
<sequence length="89" mass="8709">MKSSYCLFGCTIPSRARVIIGCMWCGGDVSSVAGYACELDGGEECEPGVPPYATKTGVDAGVAGSAVAIEFGDTGSAVAAPTKGSPAAG</sequence>
<reference evidence="1" key="1">
    <citation type="journal article" date="2021" name="bioRxiv">
        <title>Whole Genome Assembly and Annotation of Northern Wild Rice, Zizania palustris L., Supports a Whole Genome Duplication in the Zizania Genus.</title>
        <authorList>
            <person name="Haas M."/>
            <person name="Kono T."/>
            <person name="Macchietto M."/>
            <person name="Millas R."/>
            <person name="McGilp L."/>
            <person name="Shao M."/>
            <person name="Duquette J."/>
            <person name="Hirsch C.N."/>
            <person name="Kimball J."/>
        </authorList>
    </citation>
    <scope>NUCLEOTIDE SEQUENCE</scope>
    <source>
        <tissue evidence="1">Fresh leaf tissue</tissue>
    </source>
</reference>
<gene>
    <name evidence="1" type="ORF">GUJ93_ZPchr0010g7694</name>
</gene>
<proteinExistence type="predicted"/>
<evidence type="ECO:0000313" key="2">
    <source>
        <dbReference type="Proteomes" id="UP000729402"/>
    </source>
</evidence>
<dbReference type="Proteomes" id="UP000729402">
    <property type="component" value="Unassembled WGS sequence"/>
</dbReference>
<name>A0A8J5SZ96_ZIZPA</name>
<evidence type="ECO:0000313" key="1">
    <source>
        <dbReference type="EMBL" id="KAG8083938.1"/>
    </source>
</evidence>
<dbReference type="EMBL" id="JAAALK010000082">
    <property type="protein sequence ID" value="KAG8083938.1"/>
    <property type="molecule type" value="Genomic_DNA"/>
</dbReference>
<organism evidence="1 2">
    <name type="scientific">Zizania palustris</name>
    <name type="common">Northern wild rice</name>
    <dbReference type="NCBI Taxonomy" id="103762"/>
    <lineage>
        <taxon>Eukaryota</taxon>
        <taxon>Viridiplantae</taxon>
        <taxon>Streptophyta</taxon>
        <taxon>Embryophyta</taxon>
        <taxon>Tracheophyta</taxon>
        <taxon>Spermatophyta</taxon>
        <taxon>Magnoliopsida</taxon>
        <taxon>Liliopsida</taxon>
        <taxon>Poales</taxon>
        <taxon>Poaceae</taxon>
        <taxon>BOP clade</taxon>
        <taxon>Oryzoideae</taxon>
        <taxon>Oryzeae</taxon>
        <taxon>Zizaniinae</taxon>
        <taxon>Zizania</taxon>
    </lineage>
</organism>
<comment type="caution">
    <text evidence="1">The sequence shown here is derived from an EMBL/GenBank/DDBJ whole genome shotgun (WGS) entry which is preliminary data.</text>
</comment>